<dbReference type="Pfam" id="PF04239">
    <property type="entry name" value="DUF421"/>
    <property type="match status" value="1"/>
</dbReference>
<dbReference type="Gene3D" id="3.30.240.20">
    <property type="entry name" value="bsu07140 like domains"/>
    <property type="match status" value="1"/>
</dbReference>
<comment type="subcellular location">
    <subcellularLocation>
        <location evidence="1">Cell membrane</location>
        <topology evidence="1">Multi-pass membrane protein</topology>
    </subcellularLocation>
</comment>
<name>A0A2N0ZCN7_9BACI</name>
<evidence type="ECO:0000256" key="1">
    <source>
        <dbReference type="ARBA" id="ARBA00004651"/>
    </source>
</evidence>
<dbReference type="GO" id="GO:0005886">
    <property type="term" value="C:plasma membrane"/>
    <property type="evidence" value="ECO:0007669"/>
    <property type="project" value="UniProtKB-SubCell"/>
</dbReference>
<sequence>MEDIITISIRTTISFIVILLFYRLTGKKELGEISVLDIGITLMIADLTTEFIIEPEDKLYIQVLPIAVLITIQYLLSFITMKSKKARDIVDGVPSFIICEGKCQQKMMKKLGYNLDDLYLQLRDKDITEISDVSYAILESSGNLTVF</sequence>
<evidence type="ECO:0000256" key="7">
    <source>
        <dbReference type="SAM" id="Phobius"/>
    </source>
</evidence>
<gene>
    <name evidence="9" type="ORF">CWS20_19870</name>
</gene>
<evidence type="ECO:0000256" key="3">
    <source>
        <dbReference type="ARBA" id="ARBA00022475"/>
    </source>
</evidence>
<feature type="transmembrane region" description="Helical" evidence="7">
    <location>
        <begin position="6"/>
        <end position="22"/>
    </location>
</feature>
<feature type="transmembrane region" description="Helical" evidence="7">
    <location>
        <begin position="59"/>
        <end position="79"/>
    </location>
</feature>
<evidence type="ECO:0000256" key="6">
    <source>
        <dbReference type="ARBA" id="ARBA00023136"/>
    </source>
</evidence>
<dbReference type="InterPro" id="IPR023090">
    <property type="entry name" value="UPF0702_alpha/beta_dom_sf"/>
</dbReference>
<keyword evidence="3" id="KW-1003">Cell membrane</keyword>
<evidence type="ECO:0000259" key="8">
    <source>
        <dbReference type="Pfam" id="PF04239"/>
    </source>
</evidence>
<keyword evidence="6 7" id="KW-0472">Membrane</keyword>
<dbReference type="PANTHER" id="PTHR34582">
    <property type="entry name" value="UPF0702 TRANSMEMBRANE PROTEIN YCAP"/>
    <property type="match status" value="1"/>
</dbReference>
<comment type="similarity">
    <text evidence="2">Belongs to the UPF0702 family.</text>
</comment>
<proteinExistence type="inferred from homology"/>
<accession>A0A2N0ZCN7</accession>
<dbReference type="AlphaFoldDB" id="A0A2N0ZCN7"/>
<dbReference type="PANTHER" id="PTHR34582:SF6">
    <property type="entry name" value="UPF0702 TRANSMEMBRANE PROTEIN YCAP"/>
    <property type="match status" value="1"/>
</dbReference>
<evidence type="ECO:0000256" key="5">
    <source>
        <dbReference type="ARBA" id="ARBA00022989"/>
    </source>
</evidence>
<organism evidence="9 10">
    <name type="scientific">Cytobacillus horneckiae</name>
    <dbReference type="NCBI Taxonomy" id="549687"/>
    <lineage>
        <taxon>Bacteria</taxon>
        <taxon>Bacillati</taxon>
        <taxon>Bacillota</taxon>
        <taxon>Bacilli</taxon>
        <taxon>Bacillales</taxon>
        <taxon>Bacillaceae</taxon>
        <taxon>Cytobacillus</taxon>
    </lineage>
</organism>
<feature type="domain" description="YetF C-terminal" evidence="8">
    <location>
        <begin position="81"/>
        <end position="147"/>
    </location>
</feature>
<evidence type="ECO:0000256" key="2">
    <source>
        <dbReference type="ARBA" id="ARBA00006448"/>
    </source>
</evidence>
<protein>
    <submittedName>
        <fullName evidence="9">DUF421 domain-containing protein</fullName>
    </submittedName>
</protein>
<keyword evidence="10" id="KW-1185">Reference proteome</keyword>
<evidence type="ECO:0000313" key="9">
    <source>
        <dbReference type="EMBL" id="PKG27254.1"/>
    </source>
</evidence>
<keyword evidence="5 7" id="KW-1133">Transmembrane helix</keyword>
<evidence type="ECO:0000256" key="4">
    <source>
        <dbReference type="ARBA" id="ARBA00022692"/>
    </source>
</evidence>
<comment type="caution">
    <text evidence="9">The sequence shown here is derived from an EMBL/GenBank/DDBJ whole genome shotgun (WGS) entry which is preliminary data.</text>
</comment>
<dbReference type="EMBL" id="PISD01000047">
    <property type="protein sequence ID" value="PKG27254.1"/>
    <property type="molecule type" value="Genomic_DNA"/>
</dbReference>
<keyword evidence="4 7" id="KW-0812">Transmembrane</keyword>
<dbReference type="InterPro" id="IPR007353">
    <property type="entry name" value="DUF421"/>
</dbReference>
<reference evidence="9 10" key="1">
    <citation type="journal article" date="2010" name="Int. J. Syst. Evol. Microbiol.">
        <title>Bacillus horneckiae sp. nov., isolated from a spacecraft-assembly clean room.</title>
        <authorList>
            <person name="Vaishampayan P."/>
            <person name="Probst A."/>
            <person name="Krishnamurthi S."/>
            <person name="Ghosh S."/>
            <person name="Osman S."/>
            <person name="McDowall A."/>
            <person name="Ruckmani A."/>
            <person name="Mayilraj S."/>
            <person name="Venkateswaran K."/>
        </authorList>
    </citation>
    <scope>NUCLEOTIDE SEQUENCE [LARGE SCALE GENOMIC DNA]</scope>
    <source>
        <strain evidence="10">1PO1SC</strain>
    </source>
</reference>
<evidence type="ECO:0000313" key="10">
    <source>
        <dbReference type="Proteomes" id="UP000233343"/>
    </source>
</evidence>
<dbReference type="Proteomes" id="UP000233343">
    <property type="component" value="Unassembled WGS sequence"/>
</dbReference>